<dbReference type="PROSITE" id="PS50943">
    <property type="entry name" value="HTH_CROC1"/>
    <property type="match status" value="1"/>
</dbReference>
<keyword evidence="3" id="KW-1185">Reference proteome</keyword>
<gene>
    <name evidence="2" type="ORF">ACH4OY_09790</name>
</gene>
<dbReference type="InterPro" id="IPR010982">
    <property type="entry name" value="Lambda_DNA-bd_dom_sf"/>
</dbReference>
<dbReference type="Pfam" id="PF01381">
    <property type="entry name" value="HTH_3"/>
    <property type="match status" value="1"/>
</dbReference>
<comment type="caution">
    <text evidence="2">The sequence shown here is derived from an EMBL/GenBank/DDBJ whole genome shotgun (WGS) entry which is preliminary data.</text>
</comment>
<reference evidence="2 3" key="1">
    <citation type="submission" date="2024-10" db="EMBL/GenBank/DDBJ databases">
        <title>The Natural Products Discovery Center: Release of the First 8490 Sequenced Strains for Exploring Actinobacteria Biosynthetic Diversity.</title>
        <authorList>
            <person name="Kalkreuter E."/>
            <person name="Kautsar S.A."/>
            <person name="Yang D."/>
            <person name="Bader C.D."/>
            <person name="Teijaro C.N."/>
            <person name="Fluegel L."/>
            <person name="Davis C.M."/>
            <person name="Simpson J.R."/>
            <person name="Lauterbach L."/>
            <person name="Steele A.D."/>
            <person name="Gui C."/>
            <person name="Meng S."/>
            <person name="Li G."/>
            <person name="Viehrig K."/>
            <person name="Ye F."/>
            <person name="Su P."/>
            <person name="Kiefer A.F."/>
            <person name="Nichols A."/>
            <person name="Cepeda A.J."/>
            <person name="Yan W."/>
            <person name="Fan B."/>
            <person name="Jiang Y."/>
            <person name="Adhikari A."/>
            <person name="Zheng C.-J."/>
            <person name="Schuster L."/>
            <person name="Cowan T.M."/>
            <person name="Smanski M.J."/>
            <person name="Chevrette M.G."/>
            <person name="De Carvalho L.P.S."/>
            <person name="Shen B."/>
        </authorList>
    </citation>
    <scope>NUCLEOTIDE SEQUENCE [LARGE SCALE GENOMIC DNA]</scope>
    <source>
        <strain evidence="2 3">NPDC021253</strain>
    </source>
</reference>
<feature type="domain" description="HTH cro/C1-type" evidence="1">
    <location>
        <begin position="52"/>
        <end position="87"/>
    </location>
</feature>
<dbReference type="InterPro" id="IPR001387">
    <property type="entry name" value="Cro/C1-type_HTH"/>
</dbReference>
<dbReference type="RefSeq" id="WP_396678071.1">
    <property type="nucleotide sequence ID" value="NZ_JBIRPU010000004.1"/>
</dbReference>
<evidence type="ECO:0000313" key="2">
    <source>
        <dbReference type="EMBL" id="MFI0792975.1"/>
    </source>
</evidence>
<accession>A0ABW7SH05</accession>
<protein>
    <submittedName>
        <fullName evidence="2">Helix-turn-helix domain-containing protein</fullName>
    </submittedName>
</protein>
<evidence type="ECO:0000313" key="3">
    <source>
        <dbReference type="Proteomes" id="UP001611075"/>
    </source>
</evidence>
<sequence length="145" mass="15795">MAAPHEDPPGGSGPALIRDRLRYLYAYHHPKGRGPYTDAEVSEALKARGHRISPETLRRLRTDEHNNPTAATLTALAEFFGVSPAFFLDSSQSSADVQVLTRSIEKLSPGAREGIAAIIKNILTMEQAAQTPPDSPTSKHRHTSE</sequence>
<name>A0ABW7SH05_9ACTN</name>
<dbReference type="CDD" id="cd00093">
    <property type="entry name" value="HTH_XRE"/>
    <property type="match status" value="1"/>
</dbReference>
<dbReference type="Gene3D" id="1.10.260.40">
    <property type="entry name" value="lambda repressor-like DNA-binding domains"/>
    <property type="match status" value="1"/>
</dbReference>
<evidence type="ECO:0000259" key="1">
    <source>
        <dbReference type="PROSITE" id="PS50943"/>
    </source>
</evidence>
<organism evidence="2 3">
    <name type="scientific">Micromonospora rubida</name>
    <dbReference type="NCBI Taxonomy" id="2697657"/>
    <lineage>
        <taxon>Bacteria</taxon>
        <taxon>Bacillati</taxon>
        <taxon>Actinomycetota</taxon>
        <taxon>Actinomycetes</taxon>
        <taxon>Micromonosporales</taxon>
        <taxon>Micromonosporaceae</taxon>
        <taxon>Micromonospora</taxon>
    </lineage>
</organism>
<dbReference type="EMBL" id="JBIRPU010000004">
    <property type="protein sequence ID" value="MFI0792975.1"/>
    <property type="molecule type" value="Genomic_DNA"/>
</dbReference>
<proteinExistence type="predicted"/>
<dbReference type="Proteomes" id="UP001611075">
    <property type="component" value="Unassembled WGS sequence"/>
</dbReference>
<dbReference type="SUPFAM" id="SSF47413">
    <property type="entry name" value="lambda repressor-like DNA-binding domains"/>
    <property type="match status" value="1"/>
</dbReference>